<evidence type="ECO:0000313" key="2">
    <source>
        <dbReference type="Proteomes" id="UP000828390"/>
    </source>
</evidence>
<organism evidence="1 2">
    <name type="scientific">Dreissena polymorpha</name>
    <name type="common">Zebra mussel</name>
    <name type="synonym">Mytilus polymorpha</name>
    <dbReference type="NCBI Taxonomy" id="45954"/>
    <lineage>
        <taxon>Eukaryota</taxon>
        <taxon>Metazoa</taxon>
        <taxon>Spiralia</taxon>
        <taxon>Lophotrochozoa</taxon>
        <taxon>Mollusca</taxon>
        <taxon>Bivalvia</taxon>
        <taxon>Autobranchia</taxon>
        <taxon>Heteroconchia</taxon>
        <taxon>Euheterodonta</taxon>
        <taxon>Imparidentia</taxon>
        <taxon>Neoheterodontei</taxon>
        <taxon>Myida</taxon>
        <taxon>Dreissenoidea</taxon>
        <taxon>Dreissenidae</taxon>
        <taxon>Dreissena</taxon>
    </lineage>
</organism>
<accession>A0A9D4J3Z9</accession>
<name>A0A9D4J3Z9_DREPO</name>
<dbReference type="AlphaFoldDB" id="A0A9D4J3Z9"/>
<gene>
    <name evidence="1" type="ORF">DPMN_152585</name>
</gene>
<keyword evidence="2" id="KW-1185">Reference proteome</keyword>
<reference evidence="1" key="1">
    <citation type="journal article" date="2019" name="bioRxiv">
        <title>The Genome of the Zebra Mussel, Dreissena polymorpha: A Resource for Invasive Species Research.</title>
        <authorList>
            <person name="McCartney M.A."/>
            <person name="Auch B."/>
            <person name="Kono T."/>
            <person name="Mallez S."/>
            <person name="Zhang Y."/>
            <person name="Obille A."/>
            <person name="Becker A."/>
            <person name="Abrahante J.E."/>
            <person name="Garbe J."/>
            <person name="Badalamenti J.P."/>
            <person name="Herman A."/>
            <person name="Mangelson H."/>
            <person name="Liachko I."/>
            <person name="Sullivan S."/>
            <person name="Sone E.D."/>
            <person name="Koren S."/>
            <person name="Silverstein K.A.T."/>
            <person name="Beckman K.B."/>
            <person name="Gohl D.M."/>
        </authorList>
    </citation>
    <scope>NUCLEOTIDE SEQUENCE</scope>
    <source>
        <strain evidence="1">Duluth1</strain>
        <tissue evidence="1">Whole animal</tissue>
    </source>
</reference>
<evidence type="ECO:0000313" key="1">
    <source>
        <dbReference type="EMBL" id="KAH3798981.1"/>
    </source>
</evidence>
<comment type="caution">
    <text evidence="1">The sequence shown here is derived from an EMBL/GenBank/DDBJ whole genome shotgun (WGS) entry which is preliminary data.</text>
</comment>
<reference evidence="1" key="2">
    <citation type="submission" date="2020-11" db="EMBL/GenBank/DDBJ databases">
        <authorList>
            <person name="McCartney M.A."/>
            <person name="Auch B."/>
            <person name="Kono T."/>
            <person name="Mallez S."/>
            <person name="Becker A."/>
            <person name="Gohl D.M."/>
            <person name="Silverstein K.A.T."/>
            <person name="Koren S."/>
            <person name="Bechman K.B."/>
            <person name="Herman A."/>
            <person name="Abrahante J.E."/>
            <person name="Garbe J."/>
        </authorList>
    </citation>
    <scope>NUCLEOTIDE SEQUENCE</scope>
    <source>
        <strain evidence="1">Duluth1</strain>
        <tissue evidence="1">Whole animal</tissue>
    </source>
</reference>
<protein>
    <submittedName>
        <fullName evidence="1">Uncharacterized protein</fullName>
    </submittedName>
</protein>
<sequence length="73" mass="8452">MFVGLMQHMETTRVNVLIFLVRLLTLSELMDIKLMFKLTPSLLPPHLETNIQRHMGWYRTCTAFLVSAVGHPI</sequence>
<dbReference type="Proteomes" id="UP000828390">
    <property type="component" value="Unassembled WGS sequence"/>
</dbReference>
<proteinExistence type="predicted"/>
<dbReference type="EMBL" id="JAIWYP010000007">
    <property type="protein sequence ID" value="KAH3798981.1"/>
    <property type="molecule type" value="Genomic_DNA"/>
</dbReference>